<dbReference type="EMBL" id="JBBPBM010000061">
    <property type="protein sequence ID" value="KAK8516040.1"/>
    <property type="molecule type" value="Genomic_DNA"/>
</dbReference>
<organism evidence="1 2">
    <name type="scientific">Hibiscus sabdariffa</name>
    <name type="common">roselle</name>
    <dbReference type="NCBI Taxonomy" id="183260"/>
    <lineage>
        <taxon>Eukaryota</taxon>
        <taxon>Viridiplantae</taxon>
        <taxon>Streptophyta</taxon>
        <taxon>Embryophyta</taxon>
        <taxon>Tracheophyta</taxon>
        <taxon>Spermatophyta</taxon>
        <taxon>Magnoliopsida</taxon>
        <taxon>eudicotyledons</taxon>
        <taxon>Gunneridae</taxon>
        <taxon>Pentapetalae</taxon>
        <taxon>rosids</taxon>
        <taxon>malvids</taxon>
        <taxon>Malvales</taxon>
        <taxon>Malvaceae</taxon>
        <taxon>Malvoideae</taxon>
        <taxon>Hibiscus</taxon>
    </lineage>
</organism>
<accession>A0ABR2C9E7</accession>
<comment type="caution">
    <text evidence="1">The sequence shown here is derived from an EMBL/GenBank/DDBJ whole genome shotgun (WGS) entry which is preliminary data.</text>
</comment>
<dbReference type="Proteomes" id="UP001472677">
    <property type="component" value="Unassembled WGS sequence"/>
</dbReference>
<name>A0ABR2C9E7_9ROSI</name>
<protein>
    <submittedName>
        <fullName evidence="1">Uncharacterized protein</fullName>
    </submittedName>
</protein>
<gene>
    <name evidence="1" type="ORF">V6N12_066875</name>
</gene>
<sequence length="181" mass="20332">MPATWAGKSAIGGKFCNNKKTTADFPWSKQQLRECVRDCEQVDFPVPMVIKQNRGRIKTEVGRNMPRQRSGQIFVEALAPCASLWELVLNDLIDDFVEVPGVCHEGQPPFLTLVNPLCKICLLVVMPWQELWAGTWAGNMPRQKLGHVLYAAAESWAGYMLQQEFGHAHGHVICRGMNLGR</sequence>
<proteinExistence type="predicted"/>
<reference evidence="1 2" key="1">
    <citation type="journal article" date="2024" name="G3 (Bethesda)">
        <title>Genome assembly of Hibiscus sabdariffa L. provides insights into metabolisms of medicinal natural products.</title>
        <authorList>
            <person name="Kim T."/>
        </authorList>
    </citation>
    <scope>NUCLEOTIDE SEQUENCE [LARGE SCALE GENOMIC DNA]</scope>
    <source>
        <strain evidence="1">TK-2024</strain>
        <tissue evidence="1">Old leaves</tissue>
    </source>
</reference>
<evidence type="ECO:0000313" key="2">
    <source>
        <dbReference type="Proteomes" id="UP001472677"/>
    </source>
</evidence>
<keyword evidence="2" id="KW-1185">Reference proteome</keyword>
<evidence type="ECO:0000313" key="1">
    <source>
        <dbReference type="EMBL" id="KAK8516040.1"/>
    </source>
</evidence>